<dbReference type="EMBL" id="PDLM01000010">
    <property type="protein sequence ID" value="RDW68078.1"/>
    <property type="molecule type" value="Genomic_DNA"/>
</dbReference>
<feature type="compositionally biased region" description="Low complexity" evidence="1">
    <location>
        <begin position="15"/>
        <end position="42"/>
    </location>
</feature>
<dbReference type="OrthoDB" id="10371161at2759"/>
<accession>A0A3D8R2A0</accession>
<feature type="compositionally biased region" description="Basic and acidic residues" evidence="1">
    <location>
        <begin position="47"/>
        <end position="68"/>
    </location>
</feature>
<keyword evidence="3" id="KW-1185">Reference proteome</keyword>
<evidence type="ECO:0000313" key="2">
    <source>
        <dbReference type="EMBL" id="RDW68078.1"/>
    </source>
</evidence>
<dbReference type="Proteomes" id="UP000256645">
    <property type="component" value="Unassembled WGS sequence"/>
</dbReference>
<feature type="region of interest" description="Disordered" evidence="1">
    <location>
        <begin position="1"/>
        <end position="87"/>
    </location>
</feature>
<proteinExistence type="predicted"/>
<protein>
    <submittedName>
        <fullName evidence="2">Uncharacterized protein</fullName>
    </submittedName>
</protein>
<evidence type="ECO:0000256" key="1">
    <source>
        <dbReference type="SAM" id="MobiDB-lite"/>
    </source>
</evidence>
<sequence>MSKKHLIYGSSAFCSSSTDLTSCSTSTPSSASSSSSSSSSSSFASDQLHRAGPENHSATRTENMDSHPDTCPVRVPNSESAASSLSITSYSSSLPIHDAATGPYITTKKSHESDWHITESKYPSLVKMYGQKSRLETIAEETDEETDIFERRSRTSDSDLDLDSDSDPDSDSEYVPDPDDKYEIAAVADLPQWDPRLVEPSTAIGNSHHQERFVGRHPIHIDEARFAAIDAIFDSNPAYLENVARNFTHIVGVISQEEKERHTRMKSWDVETALLKGIGRARYEQLERDYEKREKFRNSCKLWDMDCD</sequence>
<evidence type="ECO:0000313" key="3">
    <source>
        <dbReference type="Proteomes" id="UP000256645"/>
    </source>
</evidence>
<dbReference type="AlphaFoldDB" id="A0A3D8R2A0"/>
<feature type="compositionally biased region" description="Acidic residues" evidence="1">
    <location>
        <begin position="158"/>
        <end position="177"/>
    </location>
</feature>
<feature type="region of interest" description="Disordered" evidence="1">
    <location>
        <begin position="139"/>
        <end position="179"/>
    </location>
</feature>
<feature type="compositionally biased region" description="Basic and acidic residues" evidence="1">
    <location>
        <begin position="148"/>
        <end position="157"/>
    </location>
</feature>
<reference evidence="2 3" key="1">
    <citation type="journal article" date="2018" name="IMA Fungus">
        <title>IMA Genome-F 9: Draft genome sequence of Annulohypoxylon stygium, Aspergillus mulundensis, Berkeleyomyces basicola (syn. Thielaviopsis basicola), Ceratocystis smalleyi, two Cercospora beticola strains, Coleophoma cylindrospora, Fusarium fracticaudum, Phialophora cf. hyalina, and Morchella septimelata.</title>
        <authorList>
            <person name="Wingfield B.D."/>
            <person name="Bills G.F."/>
            <person name="Dong Y."/>
            <person name="Huang W."/>
            <person name="Nel W.J."/>
            <person name="Swalarsk-Parry B.S."/>
            <person name="Vaghefi N."/>
            <person name="Wilken P.M."/>
            <person name="An Z."/>
            <person name="de Beer Z.W."/>
            <person name="De Vos L."/>
            <person name="Chen L."/>
            <person name="Duong T.A."/>
            <person name="Gao Y."/>
            <person name="Hammerbacher A."/>
            <person name="Kikkert J.R."/>
            <person name="Li Y."/>
            <person name="Li H."/>
            <person name="Li K."/>
            <person name="Li Q."/>
            <person name="Liu X."/>
            <person name="Ma X."/>
            <person name="Naidoo K."/>
            <person name="Pethybridge S.J."/>
            <person name="Sun J."/>
            <person name="Steenkamp E.T."/>
            <person name="van der Nest M.A."/>
            <person name="van Wyk S."/>
            <person name="Wingfield M.J."/>
            <person name="Xiong C."/>
            <person name="Yue Q."/>
            <person name="Zhang X."/>
        </authorList>
    </citation>
    <scope>NUCLEOTIDE SEQUENCE [LARGE SCALE GENOMIC DNA]</scope>
    <source>
        <strain evidence="2 3">BP6252</strain>
    </source>
</reference>
<name>A0A3D8R2A0_9HELO</name>
<feature type="compositionally biased region" description="Low complexity" evidence="1">
    <location>
        <begin position="78"/>
        <end position="87"/>
    </location>
</feature>
<gene>
    <name evidence="2" type="ORF">BP6252_09474</name>
</gene>
<comment type="caution">
    <text evidence="2">The sequence shown here is derived from an EMBL/GenBank/DDBJ whole genome shotgun (WGS) entry which is preliminary data.</text>
</comment>
<organism evidence="2 3">
    <name type="scientific">Coleophoma cylindrospora</name>
    <dbReference type="NCBI Taxonomy" id="1849047"/>
    <lineage>
        <taxon>Eukaryota</taxon>
        <taxon>Fungi</taxon>
        <taxon>Dikarya</taxon>
        <taxon>Ascomycota</taxon>
        <taxon>Pezizomycotina</taxon>
        <taxon>Leotiomycetes</taxon>
        <taxon>Helotiales</taxon>
        <taxon>Dermateaceae</taxon>
        <taxon>Coleophoma</taxon>
    </lineage>
</organism>